<keyword evidence="1" id="KW-1133">Transmembrane helix</keyword>
<dbReference type="Proteomes" id="UP000295301">
    <property type="component" value="Unassembled WGS sequence"/>
</dbReference>
<feature type="transmembrane region" description="Helical" evidence="1">
    <location>
        <begin position="19"/>
        <end position="36"/>
    </location>
</feature>
<keyword evidence="1" id="KW-0472">Membrane</keyword>
<dbReference type="RefSeq" id="WP_133361098.1">
    <property type="nucleotide sequence ID" value="NZ_SMUV01000072.1"/>
</dbReference>
<name>A0A4R5UV70_9RHOB</name>
<protein>
    <recommendedName>
        <fullName evidence="4">PH domain-containing protein</fullName>
    </recommendedName>
</protein>
<accession>A0A4R5UV70</accession>
<organism evidence="2 3">
    <name type="scientific">Antarcticimicrobium luteum</name>
    <dbReference type="NCBI Taxonomy" id="2547397"/>
    <lineage>
        <taxon>Bacteria</taxon>
        <taxon>Pseudomonadati</taxon>
        <taxon>Pseudomonadota</taxon>
        <taxon>Alphaproteobacteria</taxon>
        <taxon>Rhodobacterales</taxon>
        <taxon>Paracoccaceae</taxon>
        <taxon>Antarcticimicrobium</taxon>
    </lineage>
</organism>
<reference evidence="2 3" key="1">
    <citation type="submission" date="2019-03" db="EMBL/GenBank/DDBJ databases">
        <title>Ruegeria lutea sp. nov., a novel strain, isolated from marine sediment, the Masan Bay, South Korea.</title>
        <authorList>
            <person name="Kim J."/>
            <person name="Kim D.-Y."/>
            <person name="Lee S.-S."/>
        </authorList>
    </citation>
    <scope>NUCLEOTIDE SEQUENCE [LARGE SCALE GENOMIC DNA]</scope>
    <source>
        <strain evidence="2 3">318-1</strain>
    </source>
</reference>
<dbReference type="OrthoDB" id="7867097at2"/>
<keyword evidence="1" id="KW-0812">Transmembrane</keyword>
<evidence type="ECO:0008006" key="4">
    <source>
        <dbReference type="Google" id="ProtNLM"/>
    </source>
</evidence>
<evidence type="ECO:0000256" key="1">
    <source>
        <dbReference type="SAM" id="Phobius"/>
    </source>
</evidence>
<comment type="caution">
    <text evidence="2">The sequence shown here is derived from an EMBL/GenBank/DDBJ whole genome shotgun (WGS) entry which is preliminary data.</text>
</comment>
<sequence length="146" mass="16406">MSPGAAAYSFSRRGRTPRLLGVLICVYGALLAAIIFYNAARWLMALLALPTLPALYDLYADPTAGLRLDDAAIRWHSGRRHGELALDEIDHMRLDTRWDLSVRATAVLRSGRRIRLPDESLPPHRALEAALMARGLRVERHHFTQL</sequence>
<proteinExistence type="predicted"/>
<evidence type="ECO:0000313" key="2">
    <source>
        <dbReference type="EMBL" id="TDK43092.1"/>
    </source>
</evidence>
<gene>
    <name evidence="2" type="ORF">E1832_17680</name>
</gene>
<dbReference type="AlphaFoldDB" id="A0A4R5UV70"/>
<dbReference type="EMBL" id="SMUV01000072">
    <property type="protein sequence ID" value="TDK43092.1"/>
    <property type="molecule type" value="Genomic_DNA"/>
</dbReference>
<keyword evidence="3" id="KW-1185">Reference proteome</keyword>
<evidence type="ECO:0000313" key="3">
    <source>
        <dbReference type="Proteomes" id="UP000295301"/>
    </source>
</evidence>